<dbReference type="AlphaFoldDB" id="A0A2J8B1Y4"/>
<dbReference type="Proteomes" id="UP000236394">
    <property type="component" value="Unassembled WGS sequence"/>
</dbReference>
<dbReference type="Pfam" id="PF05402">
    <property type="entry name" value="PqqD"/>
    <property type="match status" value="1"/>
</dbReference>
<name>A0A2J8B1Y4_9FIRM</name>
<reference evidence="2" key="1">
    <citation type="submission" date="2017-04" db="EMBL/GenBank/DDBJ databases">
        <authorList>
            <person name="Bumgarner R.E."/>
            <person name="Fredricks D.N."/>
            <person name="Srinivasan S."/>
        </authorList>
    </citation>
    <scope>NUCLEOTIDE SEQUENCE [LARGE SCALE GENOMIC DNA]</scope>
    <source>
        <strain evidence="2">KA00405</strain>
    </source>
</reference>
<proteinExistence type="predicted"/>
<protein>
    <recommendedName>
        <fullName evidence="3">PqqD family protein</fullName>
    </recommendedName>
</protein>
<comment type="caution">
    <text evidence="1">The sequence shown here is derived from an EMBL/GenBank/DDBJ whole genome shotgun (WGS) entry which is preliminary data.</text>
</comment>
<sequence length="264" mass="30406">MKYKMLNPDKYFFRKESTGTGILVIKELGYQIFLNRTGSVIIDLLKKSTDTKDVLAALCALFPSVDDSTLKKDLNEILDLFDLYGLIDINRDQDNYFDSDISFGGDADYRMASRFLANNLKKNKFNFSQVDSIKYFEPVSMRYHSFHNQEYLVIYRTNGMIQHILLVIPPNGITNVVTISGSVSSKTLKEEAIIHIIKKEMDFVVTKLPDKINKIRINQISPCEKENINIVDLFGKLGFIQEAKLTKEIRDKDLIMFTKYIDRG</sequence>
<evidence type="ECO:0000313" key="1">
    <source>
        <dbReference type="EMBL" id="PNH18777.1"/>
    </source>
</evidence>
<evidence type="ECO:0000313" key="2">
    <source>
        <dbReference type="Proteomes" id="UP000236394"/>
    </source>
</evidence>
<accession>A0A2J8B1Y4</accession>
<organism evidence="1 2">
    <name type="scientific">Mageeibacillus indolicus</name>
    <dbReference type="NCBI Taxonomy" id="884684"/>
    <lineage>
        <taxon>Bacteria</taxon>
        <taxon>Bacillati</taxon>
        <taxon>Bacillota</taxon>
        <taxon>Clostridia</taxon>
        <taxon>Eubacteriales</taxon>
        <taxon>Oscillospiraceae</taxon>
        <taxon>Mageeibacillus</taxon>
    </lineage>
</organism>
<dbReference type="RefSeq" id="WP_102892462.1">
    <property type="nucleotide sequence ID" value="NZ_NBZD01000002.1"/>
</dbReference>
<dbReference type="InterPro" id="IPR008792">
    <property type="entry name" value="PQQD"/>
</dbReference>
<evidence type="ECO:0008006" key="3">
    <source>
        <dbReference type="Google" id="ProtNLM"/>
    </source>
</evidence>
<dbReference type="EMBL" id="NBZD01000002">
    <property type="protein sequence ID" value="PNH18777.1"/>
    <property type="molecule type" value="Genomic_DNA"/>
</dbReference>
<gene>
    <name evidence="1" type="ORF">B7R76_04275</name>
</gene>